<gene>
    <name evidence="1" type="ORF">X975_03931</name>
</gene>
<organism evidence="1 2">
    <name type="scientific">Stegodyphus mimosarum</name>
    <name type="common">African social velvet spider</name>
    <dbReference type="NCBI Taxonomy" id="407821"/>
    <lineage>
        <taxon>Eukaryota</taxon>
        <taxon>Metazoa</taxon>
        <taxon>Ecdysozoa</taxon>
        <taxon>Arthropoda</taxon>
        <taxon>Chelicerata</taxon>
        <taxon>Arachnida</taxon>
        <taxon>Araneae</taxon>
        <taxon>Araneomorphae</taxon>
        <taxon>Entelegynae</taxon>
        <taxon>Eresoidea</taxon>
        <taxon>Eresidae</taxon>
        <taxon>Stegodyphus</taxon>
    </lineage>
</organism>
<dbReference type="STRING" id="407821.A0A087SZW8"/>
<evidence type="ECO:0000313" key="1">
    <source>
        <dbReference type="EMBL" id="KFM58407.1"/>
    </source>
</evidence>
<dbReference type="Proteomes" id="UP000054359">
    <property type="component" value="Unassembled WGS sequence"/>
</dbReference>
<dbReference type="AlphaFoldDB" id="A0A087SZW8"/>
<dbReference type="OrthoDB" id="1728974at2759"/>
<reference evidence="1 2" key="1">
    <citation type="submission" date="2013-11" db="EMBL/GenBank/DDBJ databases">
        <title>Genome sequencing of Stegodyphus mimosarum.</title>
        <authorList>
            <person name="Bechsgaard J."/>
        </authorList>
    </citation>
    <scope>NUCLEOTIDE SEQUENCE [LARGE SCALE GENOMIC DNA]</scope>
</reference>
<proteinExistence type="predicted"/>
<accession>A0A087SZW8</accession>
<protein>
    <submittedName>
        <fullName evidence="1">Uncharacterized protein</fullName>
    </submittedName>
</protein>
<feature type="non-terminal residue" evidence="1">
    <location>
        <position position="141"/>
    </location>
</feature>
<keyword evidence="2" id="KW-1185">Reference proteome</keyword>
<sequence>MQVARVSGPALTCHLWENSPDEQAERQADLRAAETPLQTQIRLKEQAERQTSLGAIETPLQTQVGLEGQAQQKAVIRARDTPKQLQARRIVHAEMQTEHRRNFMHNNWSVFNNSELQYDPSFDYHNHPQIVIGSRTKKWQF</sequence>
<evidence type="ECO:0000313" key="2">
    <source>
        <dbReference type="Proteomes" id="UP000054359"/>
    </source>
</evidence>
<name>A0A087SZW8_STEMI</name>
<dbReference type="EMBL" id="KK112724">
    <property type="protein sequence ID" value="KFM58407.1"/>
    <property type="molecule type" value="Genomic_DNA"/>
</dbReference>